<sequence>MPWGHIMTFLAGALVGAASIVIWKLLRFAADLRAAKHALASYVYPECGLADEKAHEAVEACKNRLRWQKNLNPEWLPPLVDEVPKLVREIAAIYHPGKQEALLAPGLSQFSRAVHLAAMDVADFLQTRSIGRLVDVSASTALKTWEMTHKIATHEKMQTANKWYKRLLPYWQVLRFKSPIMWAGMAVSNVAARTLQPAVIDIIAKRAIDLYSGRLGKSSGTPMPAQLTLPQEQQEVPPGAM</sequence>
<keyword evidence="2" id="KW-1133">Transmembrane helix</keyword>
<feature type="transmembrane region" description="Helical" evidence="2">
    <location>
        <begin position="6"/>
        <end position="26"/>
    </location>
</feature>
<evidence type="ECO:0000256" key="1">
    <source>
        <dbReference type="SAM" id="MobiDB-lite"/>
    </source>
</evidence>
<reference evidence="4" key="1">
    <citation type="journal article" date="2019" name="Int. J. Syst. Evol. Microbiol.">
        <title>The Global Catalogue of Microorganisms (GCM) 10K type strain sequencing project: providing services to taxonomists for standard genome sequencing and annotation.</title>
        <authorList>
            <consortium name="The Broad Institute Genomics Platform"/>
            <consortium name="The Broad Institute Genome Sequencing Center for Infectious Disease"/>
            <person name="Wu L."/>
            <person name="Ma J."/>
        </authorList>
    </citation>
    <scope>NUCLEOTIDE SEQUENCE [LARGE SCALE GENOMIC DNA]</scope>
    <source>
        <strain evidence="4">CGMCC 4.1469</strain>
    </source>
</reference>
<dbReference type="Proteomes" id="UP001596052">
    <property type="component" value="Unassembled WGS sequence"/>
</dbReference>
<organism evidence="3 4">
    <name type="scientific">Prosthecobacter fluviatilis</name>
    <dbReference type="NCBI Taxonomy" id="445931"/>
    <lineage>
        <taxon>Bacteria</taxon>
        <taxon>Pseudomonadati</taxon>
        <taxon>Verrucomicrobiota</taxon>
        <taxon>Verrucomicrobiia</taxon>
        <taxon>Verrucomicrobiales</taxon>
        <taxon>Verrucomicrobiaceae</taxon>
        <taxon>Prosthecobacter</taxon>
    </lineage>
</organism>
<evidence type="ECO:0000313" key="4">
    <source>
        <dbReference type="Proteomes" id="UP001596052"/>
    </source>
</evidence>
<feature type="region of interest" description="Disordered" evidence="1">
    <location>
        <begin position="219"/>
        <end position="241"/>
    </location>
</feature>
<keyword evidence="2" id="KW-0472">Membrane</keyword>
<protein>
    <recommendedName>
        <fullName evidence="5">DUF697 domain-containing protein</fullName>
    </recommendedName>
</protein>
<keyword evidence="4" id="KW-1185">Reference proteome</keyword>
<keyword evidence="2" id="KW-0812">Transmembrane</keyword>
<accession>A0ABW0KMU4</accession>
<gene>
    <name evidence="3" type="ORF">ACFQDI_08195</name>
</gene>
<evidence type="ECO:0008006" key="5">
    <source>
        <dbReference type="Google" id="ProtNLM"/>
    </source>
</evidence>
<dbReference type="EMBL" id="JBHSMQ010000002">
    <property type="protein sequence ID" value="MFC5454828.1"/>
    <property type="molecule type" value="Genomic_DNA"/>
</dbReference>
<comment type="caution">
    <text evidence="3">The sequence shown here is derived from an EMBL/GenBank/DDBJ whole genome shotgun (WGS) entry which is preliminary data.</text>
</comment>
<evidence type="ECO:0000256" key="2">
    <source>
        <dbReference type="SAM" id="Phobius"/>
    </source>
</evidence>
<evidence type="ECO:0000313" key="3">
    <source>
        <dbReference type="EMBL" id="MFC5454828.1"/>
    </source>
</evidence>
<proteinExistence type="predicted"/>
<name>A0ABW0KMU4_9BACT</name>